<accession>A0ABP1CV53</accession>
<reference evidence="3" key="1">
    <citation type="submission" date="2024-04" db="EMBL/GenBank/DDBJ databases">
        <authorList>
            <person name="Shaw F."/>
            <person name="Minotto A."/>
        </authorList>
    </citation>
    <scope>NUCLEOTIDE SEQUENCE [LARGE SCALE GENOMIC DNA]</scope>
</reference>
<evidence type="ECO:0000313" key="2">
    <source>
        <dbReference type="EMBL" id="CAL1698704.1"/>
    </source>
</evidence>
<feature type="compositionally biased region" description="Low complexity" evidence="1">
    <location>
        <begin position="269"/>
        <end position="280"/>
    </location>
</feature>
<dbReference type="Proteomes" id="UP001497453">
    <property type="component" value="Chromosome 11"/>
</dbReference>
<feature type="compositionally biased region" description="Basic residues" evidence="1">
    <location>
        <begin position="249"/>
        <end position="263"/>
    </location>
</feature>
<name>A0ABP1CV53_9APHY</name>
<dbReference type="EMBL" id="OZ037954">
    <property type="protein sequence ID" value="CAL1698704.1"/>
    <property type="molecule type" value="Genomic_DNA"/>
</dbReference>
<feature type="region of interest" description="Disordered" evidence="1">
    <location>
        <begin position="206"/>
        <end position="282"/>
    </location>
</feature>
<proteinExistence type="predicted"/>
<feature type="region of interest" description="Disordered" evidence="1">
    <location>
        <begin position="91"/>
        <end position="191"/>
    </location>
</feature>
<keyword evidence="3" id="KW-1185">Reference proteome</keyword>
<evidence type="ECO:0000313" key="3">
    <source>
        <dbReference type="Proteomes" id="UP001497453"/>
    </source>
</evidence>
<gene>
    <name evidence="2" type="ORF">GFSPODELE1_LOCUS2284</name>
</gene>
<feature type="compositionally biased region" description="Low complexity" evidence="1">
    <location>
        <begin position="218"/>
        <end position="248"/>
    </location>
</feature>
<feature type="compositionally biased region" description="Low complexity" evidence="1">
    <location>
        <begin position="99"/>
        <end position="121"/>
    </location>
</feature>
<organism evidence="2 3">
    <name type="scientific">Somion occarium</name>
    <dbReference type="NCBI Taxonomy" id="3059160"/>
    <lineage>
        <taxon>Eukaryota</taxon>
        <taxon>Fungi</taxon>
        <taxon>Dikarya</taxon>
        <taxon>Basidiomycota</taxon>
        <taxon>Agaricomycotina</taxon>
        <taxon>Agaricomycetes</taxon>
        <taxon>Polyporales</taxon>
        <taxon>Cerrenaceae</taxon>
        <taxon>Somion</taxon>
    </lineage>
</organism>
<protein>
    <submittedName>
        <fullName evidence="2">Uncharacterized protein</fullName>
    </submittedName>
</protein>
<evidence type="ECO:0000256" key="1">
    <source>
        <dbReference type="SAM" id="MobiDB-lite"/>
    </source>
</evidence>
<feature type="compositionally biased region" description="Acidic residues" evidence="1">
    <location>
        <begin position="141"/>
        <end position="150"/>
    </location>
</feature>
<sequence>MPASNMPQTYCPCPRPILKRSSTTPHQHEYAVSLTRDESGQLLAIDPSILSPLVRFPPSPTLTRTFKTHSPSTYDRSPIVVSPNQCSLPERGCPGRTYLPGAPSATSSSSSSHRLSTSSRGYTGKHLHPRARMDVQASYPYEDEDDEDNDLTPKATPTAYFHPLPPLIPDLSSSSESEESDGATSPPSADASLEFSTLCISPISSRQSSFLPHPRTYPPSNSNPSTSPTTPTSSNSSSPRPIPSSSSNSRRHLSPTRPKRTRGHPPITSSSPPSASAAASGDVLVSPLEPRYKTFSEKSMLNGCSLPVPDMGCFGGF</sequence>